<gene>
    <name evidence="1" type="ORF">ACFQZV_08245</name>
</gene>
<proteinExistence type="predicted"/>
<sequence length="225" mass="25119">MGFGGLDRDAVAFYGELRKNNTKAWWAANKHRYEAAVRGPFEALGAELEPEFGAVKIFRPYRDVRFSADKAPYKLHIGMVTRATVAHYVQLGVDGLMVGGGMYDVAPAVLARFREAVDDPRTAEDLEALLADLRGSGFELMRDGSLKTAPRGYRTDHPRLPLLQLRRLAVGRREAPADWMWTPDAYDIIADDWRTVSTWCAWLTETLGDELLEAAHPSRRGRAGG</sequence>
<dbReference type="InterPro" id="IPR012808">
    <property type="entry name" value="CHP02453"/>
</dbReference>
<keyword evidence="2" id="KW-1185">Reference proteome</keyword>
<dbReference type="Proteomes" id="UP001597042">
    <property type="component" value="Unassembled WGS sequence"/>
</dbReference>
<dbReference type="PANTHER" id="PTHR36452:SF1">
    <property type="entry name" value="DUF2461 DOMAIN-CONTAINING PROTEIN"/>
    <property type="match status" value="1"/>
</dbReference>
<reference evidence="2" key="1">
    <citation type="journal article" date="2019" name="Int. J. Syst. Evol. Microbiol.">
        <title>The Global Catalogue of Microorganisms (GCM) 10K type strain sequencing project: providing services to taxonomists for standard genome sequencing and annotation.</title>
        <authorList>
            <consortium name="The Broad Institute Genomics Platform"/>
            <consortium name="The Broad Institute Genome Sequencing Center for Infectious Disease"/>
            <person name="Wu L."/>
            <person name="Ma J."/>
        </authorList>
    </citation>
    <scope>NUCLEOTIDE SEQUENCE [LARGE SCALE GENOMIC DNA]</scope>
    <source>
        <strain evidence="2">CCUG 50754</strain>
    </source>
</reference>
<comment type="caution">
    <text evidence="1">The sequence shown here is derived from an EMBL/GenBank/DDBJ whole genome shotgun (WGS) entry which is preliminary data.</text>
</comment>
<accession>A0ABW2ZS83</accession>
<organism evidence="1 2">
    <name type="scientific">Microbacterium koreense</name>
    <dbReference type="NCBI Taxonomy" id="323761"/>
    <lineage>
        <taxon>Bacteria</taxon>
        <taxon>Bacillati</taxon>
        <taxon>Actinomycetota</taxon>
        <taxon>Actinomycetes</taxon>
        <taxon>Micrococcales</taxon>
        <taxon>Microbacteriaceae</taxon>
        <taxon>Microbacterium</taxon>
    </lineage>
</organism>
<evidence type="ECO:0000313" key="2">
    <source>
        <dbReference type="Proteomes" id="UP001597042"/>
    </source>
</evidence>
<dbReference type="InterPro" id="IPR015996">
    <property type="entry name" value="UCP028451"/>
</dbReference>
<evidence type="ECO:0000313" key="1">
    <source>
        <dbReference type="EMBL" id="MFD0781288.1"/>
    </source>
</evidence>
<dbReference type="PIRSF" id="PIRSF028451">
    <property type="entry name" value="UCP028451"/>
    <property type="match status" value="1"/>
</dbReference>
<name>A0ABW2ZS83_9MICO</name>
<dbReference type="EMBL" id="JBHTIM010000001">
    <property type="protein sequence ID" value="MFD0781288.1"/>
    <property type="molecule type" value="Genomic_DNA"/>
</dbReference>
<dbReference type="Pfam" id="PF09365">
    <property type="entry name" value="DUF2461"/>
    <property type="match status" value="1"/>
</dbReference>
<dbReference type="PANTHER" id="PTHR36452">
    <property type="entry name" value="CHROMOSOME 12, WHOLE GENOME SHOTGUN SEQUENCE"/>
    <property type="match status" value="1"/>
</dbReference>
<dbReference type="RefSeq" id="WP_378749874.1">
    <property type="nucleotide sequence ID" value="NZ_JBHSSV010000002.1"/>
</dbReference>
<protein>
    <submittedName>
        <fullName evidence="1">DUF2461 domain-containing protein</fullName>
    </submittedName>
</protein>
<dbReference type="NCBIfam" id="TIGR02453">
    <property type="entry name" value="TIGR02453 family protein"/>
    <property type="match status" value="1"/>
</dbReference>